<dbReference type="Proteomes" id="UP000008810">
    <property type="component" value="Chromosome 1"/>
</dbReference>
<evidence type="ECO:0000256" key="1">
    <source>
        <dbReference type="ARBA" id="ARBA00008239"/>
    </source>
</evidence>
<evidence type="ECO:0000256" key="4">
    <source>
        <dbReference type="ARBA" id="ARBA00023186"/>
    </source>
</evidence>
<dbReference type="OrthoDB" id="689736at2759"/>
<dbReference type="Gene3D" id="3.30.565.10">
    <property type="entry name" value="Histidine kinase-like ATPase, C-terminal domain"/>
    <property type="match status" value="1"/>
</dbReference>
<protein>
    <submittedName>
        <fullName evidence="5 6">Uncharacterized protein</fullName>
    </submittedName>
</protein>
<dbReference type="RefSeq" id="XP_024312258.1">
    <property type="nucleotide sequence ID" value="XM_024456490.1"/>
</dbReference>
<accession>A0A0Q3GP79</accession>
<keyword evidence="4" id="KW-0143">Chaperone</keyword>
<dbReference type="GO" id="GO:0005524">
    <property type="term" value="F:ATP binding"/>
    <property type="evidence" value="ECO:0007669"/>
    <property type="project" value="UniProtKB-KW"/>
</dbReference>
<dbReference type="GO" id="GO:0140662">
    <property type="term" value="F:ATP-dependent protein folding chaperone"/>
    <property type="evidence" value="ECO:0007669"/>
    <property type="project" value="InterPro"/>
</dbReference>
<dbReference type="EMBL" id="CM000880">
    <property type="protein sequence ID" value="KQK12229.1"/>
    <property type="molecule type" value="Genomic_DNA"/>
</dbReference>
<dbReference type="GO" id="GO:0016887">
    <property type="term" value="F:ATP hydrolysis activity"/>
    <property type="evidence" value="ECO:0007669"/>
    <property type="project" value="InterPro"/>
</dbReference>
<organism evidence="5">
    <name type="scientific">Brachypodium distachyon</name>
    <name type="common">Purple false brome</name>
    <name type="synonym">Trachynia distachya</name>
    <dbReference type="NCBI Taxonomy" id="15368"/>
    <lineage>
        <taxon>Eukaryota</taxon>
        <taxon>Viridiplantae</taxon>
        <taxon>Streptophyta</taxon>
        <taxon>Embryophyta</taxon>
        <taxon>Tracheophyta</taxon>
        <taxon>Spermatophyta</taxon>
        <taxon>Magnoliopsida</taxon>
        <taxon>Liliopsida</taxon>
        <taxon>Poales</taxon>
        <taxon>Poaceae</taxon>
        <taxon>BOP clade</taxon>
        <taxon>Pooideae</taxon>
        <taxon>Stipodae</taxon>
        <taxon>Brachypodieae</taxon>
        <taxon>Brachypodium</taxon>
    </lineage>
</organism>
<evidence type="ECO:0000313" key="6">
    <source>
        <dbReference type="EnsemblPlants" id="KQK12229"/>
    </source>
</evidence>
<evidence type="ECO:0000313" key="5">
    <source>
        <dbReference type="EMBL" id="KQK12229.1"/>
    </source>
</evidence>
<keyword evidence="3" id="KW-0067">ATP-binding</keyword>
<dbReference type="InterPro" id="IPR001404">
    <property type="entry name" value="Hsp90_fam"/>
</dbReference>
<dbReference type="InterPro" id="IPR036890">
    <property type="entry name" value="HATPase_C_sf"/>
</dbReference>
<evidence type="ECO:0000256" key="2">
    <source>
        <dbReference type="ARBA" id="ARBA00022741"/>
    </source>
</evidence>
<dbReference type="Gramene" id="KQK12229">
    <property type="protein sequence ID" value="KQK12229"/>
    <property type="gene ID" value="BRADI_1g02303v3"/>
</dbReference>
<dbReference type="GO" id="GO:0051082">
    <property type="term" value="F:unfolded protein binding"/>
    <property type="evidence" value="ECO:0007669"/>
    <property type="project" value="InterPro"/>
</dbReference>
<reference evidence="5 6" key="1">
    <citation type="journal article" date="2010" name="Nature">
        <title>Genome sequencing and analysis of the model grass Brachypodium distachyon.</title>
        <authorList>
            <consortium name="International Brachypodium Initiative"/>
        </authorList>
    </citation>
    <scope>NUCLEOTIDE SEQUENCE [LARGE SCALE GENOMIC DNA]</scope>
    <source>
        <strain evidence="5">Bd21</strain>
        <strain evidence="6">cv. Bd21</strain>
    </source>
</reference>
<dbReference type="PANTHER" id="PTHR11528">
    <property type="entry name" value="HEAT SHOCK PROTEIN 90 FAMILY MEMBER"/>
    <property type="match status" value="1"/>
</dbReference>
<dbReference type="AlphaFoldDB" id="A0A0Q3GP79"/>
<gene>
    <name evidence="6" type="primary">LOC100842996</name>
    <name evidence="5" type="ORF">BRADI_1g02303v3</name>
</gene>
<dbReference type="STRING" id="15368.A0A0Q3GP79"/>
<keyword evidence="7" id="KW-1185">Reference proteome</keyword>
<dbReference type="GeneID" id="100842996"/>
<comment type="similarity">
    <text evidence="1">Belongs to the heat shock protein 90 family.</text>
</comment>
<evidence type="ECO:0000256" key="3">
    <source>
        <dbReference type="ARBA" id="ARBA00022840"/>
    </source>
</evidence>
<reference evidence="5" key="2">
    <citation type="submission" date="2017-06" db="EMBL/GenBank/DDBJ databases">
        <title>WGS assembly of Brachypodium distachyon.</title>
        <authorList>
            <consortium name="The International Brachypodium Initiative"/>
            <person name="Lucas S."/>
            <person name="Harmon-Smith M."/>
            <person name="Lail K."/>
            <person name="Tice H."/>
            <person name="Grimwood J."/>
            <person name="Bruce D."/>
            <person name="Barry K."/>
            <person name="Shu S."/>
            <person name="Lindquist E."/>
            <person name="Wang M."/>
            <person name="Pitluck S."/>
            <person name="Vogel J.P."/>
            <person name="Garvin D.F."/>
            <person name="Mockler T.C."/>
            <person name="Schmutz J."/>
            <person name="Rokhsar D."/>
            <person name="Bevan M.W."/>
        </authorList>
    </citation>
    <scope>NUCLEOTIDE SEQUENCE</scope>
    <source>
        <strain evidence="5">Bd21</strain>
    </source>
</reference>
<name>A0A0Q3GP79_BRADI</name>
<evidence type="ECO:0000313" key="7">
    <source>
        <dbReference type="Proteomes" id="UP000008810"/>
    </source>
</evidence>
<proteinExistence type="inferred from homology"/>
<sequence>MRYNRRGKKYKWGFGRVRATDLKCSAIRFSRFHEPGDSSSLMLQEGTVLNEHNLWLMTASKYKAAIDNNDDALEVSDKPSPESQTDKSKLDAQPELFIHIVPDKAANNNDICMFKPDLLRNLGTTARSATKVLMEGLAAGTNVPMIARFSMGYLVAEIVVVTAKHNDEQQYVWESRANG</sequence>
<dbReference type="SUPFAM" id="SSF55874">
    <property type="entry name" value="ATPase domain of HSP90 chaperone/DNA topoisomerase II/histidine kinase"/>
    <property type="match status" value="1"/>
</dbReference>
<dbReference type="EnsemblPlants" id="KQK12229">
    <property type="protein sequence ID" value="KQK12229"/>
    <property type="gene ID" value="BRADI_1g02303v3"/>
</dbReference>
<keyword evidence="2" id="KW-0547">Nucleotide-binding</keyword>
<reference evidence="6" key="3">
    <citation type="submission" date="2018-08" db="UniProtKB">
        <authorList>
            <consortium name="EnsemblPlants"/>
        </authorList>
    </citation>
    <scope>IDENTIFICATION</scope>
    <source>
        <strain evidence="6">cv. Bd21</strain>
    </source>
</reference>